<evidence type="ECO:0000256" key="2">
    <source>
        <dbReference type="ARBA" id="ARBA00023239"/>
    </source>
</evidence>
<dbReference type="InterPro" id="IPR036237">
    <property type="entry name" value="Xyl_isomerase-like_sf"/>
</dbReference>
<dbReference type="InterPro" id="IPR013022">
    <property type="entry name" value="Xyl_isomerase-like_TIM-brl"/>
</dbReference>
<evidence type="ECO:0000256" key="3">
    <source>
        <dbReference type="ARBA" id="ARBA00023285"/>
    </source>
</evidence>
<dbReference type="GO" id="GO:0030145">
    <property type="term" value="F:manganese ion binding"/>
    <property type="evidence" value="ECO:0007669"/>
    <property type="project" value="InterPro"/>
</dbReference>
<name>A0A2T3GD51_9BIFI</name>
<keyword evidence="2" id="KW-0456">Lyase</keyword>
<reference evidence="6" key="1">
    <citation type="submission" date="2017-09" db="EMBL/GenBank/DDBJ databases">
        <authorList>
            <person name="Sela D.A."/>
            <person name="Albert K."/>
        </authorList>
    </citation>
    <scope>NUCLEOTIDE SEQUENCE [LARGE SCALE GENOMIC DNA]</scope>
    <source>
        <strain evidence="6">UMA51805</strain>
    </source>
</reference>
<dbReference type="PANTHER" id="PTHR12110:SF41">
    <property type="entry name" value="INOSOSE DEHYDRATASE"/>
    <property type="match status" value="1"/>
</dbReference>
<dbReference type="PANTHER" id="PTHR12110">
    <property type="entry name" value="HYDROXYPYRUVATE ISOMERASE"/>
    <property type="match status" value="1"/>
</dbReference>
<accession>A0A2T3GD51</accession>
<keyword evidence="3" id="KW-0170">Cobalt</keyword>
<dbReference type="Proteomes" id="UP000240228">
    <property type="component" value="Unassembled WGS sequence"/>
</dbReference>
<keyword evidence="6" id="KW-1185">Reference proteome</keyword>
<evidence type="ECO:0000313" key="5">
    <source>
        <dbReference type="EMBL" id="PST47408.1"/>
    </source>
</evidence>
<sequence length="298" mass="33385">MMIMSNISVGIAPIGWTNDDLPELGGETQYQQILSEVALSGFAGTEIGNKYPKDPKVLKHQLDLRGIRIASAWFGTYFTTQPFEQVEKDFIAFRDYMNSLGADHINLCEQGNTIQGMMDVPVFDGKPEFTAEEWDKVTKGLDRLGEIAADTGTIVSYHHHMGTGVQTTAEIDRLMENTDPDKVKLLVDIGHLQFSGEDPVDIVTRYKDRIGHFHLKDIRPDVLQRVKDEKLSFLQAVLAGVFTIPGDGQGDFKTILQPVVESDYDGWFLVEAEQDPAKADPFEYALRARKYIKETLGV</sequence>
<evidence type="ECO:0000313" key="6">
    <source>
        <dbReference type="Proteomes" id="UP000240228"/>
    </source>
</evidence>
<reference evidence="5 6" key="2">
    <citation type="submission" date="2018-03" db="EMBL/GenBank/DDBJ databases">
        <title>The comparative genomics of Bifidobacterium callitrichos reflects dietary carbohydrate utilization within the common marmoset gut.</title>
        <authorList>
            <person name="Rani A."/>
        </authorList>
    </citation>
    <scope>NUCLEOTIDE SEQUENCE [LARGE SCALE GENOMIC DNA]</scope>
    <source>
        <strain evidence="5 6">UMA51805</strain>
    </source>
</reference>
<dbReference type="SUPFAM" id="SSF51658">
    <property type="entry name" value="Xylose isomerase-like"/>
    <property type="match status" value="1"/>
</dbReference>
<dbReference type="InterPro" id="IPR023952">
    <property type="entry name" value="IolE"/>
</dbReference>
<comment type="caution">
    <text evidence="5">The sequence shown here is derived from an EMBL/GenBank/DDBJ whole genome shotgun (WGS) entry which is preliminary data.</text>
</comment>
<dbReference type="GO" id="GO:0019310">
    <property type="term" value="P:inositol catabolic process"/>
    <property type="evidence" value="ECO:0007669"/>
    <property type="project" value="InterPro"/>
</dbReference>
<dbReference type="Gene3D" id="3.20.20.150">
    <property type="entry name" value="Divalent-metal-dependent TIM barrel enzymes"/>
    <property type="match status" value="1"/>
</dbReference>
<organism evidence="5 6">
    <name type="scientific">Bifidobacterium callitrichos</name>
    <dbReference type="NCBI Taxonomy" id="762209"/>
    <lineage>
        <taxon>Bacteria</taxon>
        <taxon>Bacillati</taxon>
        <taxon>Actinomycetota</taxon>
        <taxon>Actinomycetes</taxon>
        <taxon>Bifidobacteriales</taxon>
        <taxon>Bifidobacteriaceae</taxon>
        <taxon>Bifidobacterium</taxon>
    </lineage>
</organism>
<dbReference type="InterPro" id="IPR030823">
    <property type="entry name" value="IolE/MocC"/>
</dbReference>
<dbReference type="InterPro" id="IPR050312">
    <property type="entry name" value="IolE/XylAMocC-like"/>
</dbReference>
<evidence type="ECO:0000256" key="1">
    <source>
        <dbReference type="ARBA" id="ARBA00023211"/>
    </source>
</evidence>
<dbReference type="NCBIfam" id="TIGR04379">
    <property type="entry name" value="myo_inos_iolE"/>
    <property type="match status" value="1"/>
</dbReference>
<evidence type="ECO:0000259" key="4">
    <source>
        <dbReference type="Pfam" id="PF01261"/>
    </source>
</evidence>
<dbReference type="EMBL" id="NWTX01000001">
    <property type="protein sequence ID" value="PST47408.1"/>
    <property type="molecule type" value="Genomic_DNA"/>
</dbReference>
<feature type="domain" description="Xylose isomerase-like TIM barrel" evidence="4">
    <location>
        <begin position="36"/>
        <end position="289"/>
    </location>
</feature>
<dbReference type="Pfam" id="PF01261">
    <property type="entry name" value="AP_endonuc_2"/>
    <property type="match status" value="1"/>
</dbReference>
<dbReference type="HAMAP" id="MF_01672">
    <property type="entry name" value="IolE"/>
    <property type="match status" value="1"/>
</dbReference>
<dbReference type="GO" id="GO:0050114">
    <property type="term" value="F:myo-inosose-2 dehydratase activity"/>
    <property type="evidence" value="ECO:0007669"/>
    <property type="project" value="InterPro"/>
</dbReference>
<dbReference type="AlphaFoldDB" id="A0A2T3GD51"/>
<protein>
    <submittedName>
        <fullName evidence="5">Myo-inosose-2 dehydratase</fullName>
    </submittedName>
</protein>
<keyword evidence="1" id="KW-0464">Manganese</keyword>
<gene>
    <name evidence="5" type="primary">iolE</name>
    <name evidence="5" type="ORF">CPA40_00895</name>
</gene>
<proteinExistence type="inferred from homology"/>